<evidence type="ECO:0000256" key="1">
    <source>
        <dbReference type="SAM" id="MobiDB-lite"/>
    </source>
</evidence>
<feature type="region of interest" description="Disordered" evidence="1">
    <location>
        <begin position="142"/>
        <end position="171"/>
    </location>
</feature>
<gene>
    <name evidence="2" type="ORF">CJF39_05800</name>
</gene>
<dbReference type="RefSeq" id="WP_094992570.1">
    <property type="nucleotide sequence ID" value="NZ_NQKI01000006.1"/>
</dbReference>
<reference evidence="2 3" key="1">
    <citation type="submission" date="2017-08" db="EMBL/GenBank/DDBJ databases">
        <title>Genomic and metabolic characterisation of spoilage-associated Pseudomonas species.</title>
        <authorList>
            <person name="Stanborough T."/>
            <person name="Fegan N."/>
            <person name="Powell S.M."/>
            <person name="Singh T."/>
            <person name="Tamplin M.L."/>
            <person name="Chandry P.S."/>
        </authorList>
    </citation>
    <scope>NUCLEOTIDE SEQUENCE [LARGE SCALE GENOMIC DNA]</scope>
    <source>
        <strain evidence="2 3">L1802</strain>
    </source>
</reference>
<sequence>MAFILKKKDVMDTISTRWIEPAPGLRLLIGSTARPGYSSDYRQIQRHLDAAARQLGVGTGDFDILKKTDYDIPDPDMLFIDLACKHLILDWEGVAEAEDPETQAPYTPERGRLLIEQMPEIYLLVLSTGNAIALRQQEQIAESVEKPLPPTVGPRSGRVRKTKESVKSAKG</sequence>
<comment type="caution">
    <text evidence="2">The sequence shown here is derived from an EMBL/GenBank/DDBJ whole genome shotgun (WGS) entry which is preliminary data.</text>
</comment>
<accession>A0A266NF36</accession>
<evidence type="ECO:0000313" key="3">
    <source>
        <dbReference type="Proteomes" id="UP000215788"/>
    </source>
</evidence>
<evidence type="ECO:0000313" key="2">
    <source>
        <dbReference type="EMBL" id="OZY60395.1"/>
    </source>
</evidence>
<organism evidence="2 3">
    <name type="scientific">Pseudomonas lundensis</name>
    <dbReference type="NCBI Taxonomy" id="86185"/>
    <lineage>
        <taxon>Bacteria</taxon>
        <taxon>Pseudomonadati</taxon>
        <taxon>Pseudomonadota</taxon>
        <taxon>Gammaproteobacteria</taxon>
        <taxon>Pseudomonadales</taxon>
        <taxon>Pseudomonadaceae</taxon>
        <taxon>Pseudomonas</taxon>
    </lineage>
</organism>
<dbReference type="EMBL" id="NQKI01000006">
    <property type="protein sequence ID" value="OZY60395.1"/>
    <property type="molecule type" value="Genomic_DNA"/>
</dbReference>
<protein>
    <submittedName>
        <fullName evidence="2">Uncharacterized protein</fullName>
    </submittedName>
</protein>
<proteinExistence type="predicted"/>
<dbReference type="AlphaFoldDB" id="A0A266NF36"/>
<dbReference type="OrthoDB" id="6578842at2"/>
<feature type="compositionally biased region" description="Basic and acidic residues" evidence="1">
    <location>
        <begin position="162"/>
        <end position="171"/>
    </location>
</feature>
<dbReference type="Proteomes" id="UP000215788">
    <property type="component" value="Unassembled WGS sequence"/>
</dbReference>
<name>A0A266NF36_9PSED</name>